<evidence type="ECO:0000259" key="5">
    <source>
        <dbReference type="Pfam" id="PF00149"/>
    </source>
</evidence>
<dbReference type="PANTHER" id="PTHR42988">
    <property type="entry name" value="PHOSPHOHYDROLASE"/>
    <property type="match status" value="1"/>
</dbReference>
<feature type="non-terminal residue" evidence="6">
    <location>
        <position position="1"/>
    </location>
</feature>
<keyword evidence="3" id="KW-0408">Iron</keyword>
<organism evidence="6 7">
    <name type="scientific">Pseudomonas syringae</name>
    <dbReference type="NCBI Taxonomy" id="317"/>
    <lineage>
        <taxon>Bacteria</taxon>
        <taxon>Pseudomonadati</taxon>
        <taxon>Pseudomonadota</taxon>
        <taxon>Gammaproteobacteria</taxon>
        <taxon>Pseudomonadales</taxon>
        <taxon>Pseudomonadaceae</taxon>
        <taxon>Pseudomonas</taxon>
    </lineage>
</organism>
<evidence type="ECO:0000313" key="6">
    <source>
        <dbReference type="EMBL" id="MCF5632771.1"/>
    </source>
</evidence>
<dbReference type="Proteomes" id="UP000814010">
    <property type="component" value="Unassembled WGS sequence"/>
</dbReference>
<dbReference type="Gene3D" id="3.60.21.10">
    <property type="match status" value="1"/>
</dbReference>
<dbReference type="InterPro" id="IPR050884">
    <property type="entry name" value="CNP_phosphodiesterase-III"/>
</dbReference>
<accession>A0A9Q4A9R3</accession>
<name>A0A9Q4A9R3_PSESX</name>
<dbReference type="GO" id="GO:0016787">
    <property type="term" value="F:hydrolase activity"/>
    <property type="evidence" value="ECO:0007669"/>
    <property type="project" value="UniProtKB-KW"/>
</dbReference>
<sequence>DFSLPGAGGGIVDNYISEFRNFVESEGLRANYLIVPGDITNSACKPEFELASERISQIASFLTVPESNILFCPGNHDVDWETIKALSSLNHPESQVIKAKYFNFNSAGSVFSRNLSSATGSFDESPYLAVWDFDDALICALNTSVFDGPDKKPHCGEVRPDQLLKIDAYLSSIGRTKKLKLFMFHHHPVQYLDDTFNQPDFSVMSNAVGLLDLLSKHEFDFVVHGHKHIPRFNMEIRDIGHPLNILCAGSFSAYLDNKYFESVGNRFHLVEFHDRCPISTYARGAVKTWTHFVGRGWMPSLRRPGAEHHQNFGAFLPRAQLVIKITAEFEKIFISAQFIKWADFVSNNPEFRYFTSETLRASLKEVAGSMGLILHEIDAFGLDKLVILKG</sequence>
<evidence type="ECO:0000256" key="3">
    <source>
        <dbReference type="ARBA" id="ARBA00023004"/>
    </source>
</evidence>
<keyword evidence="1" id="KW-0479">Metal-binding</keyword>
<feature type="domain" description="Calcineurin-like phosphoesterase" evidence="5">
    <location>
        <begin position="28"/>
        <end position="230"/>
    </location>
</feature>
<comment type="similarity">
    <text evidence="4">Belongs to the cyclic nucleotide phosphodiesterase class-III family.</text>
</comment>
<dbReference type="AlphaFoldDB" id="A0A9Q4A9R3"/>
<gene>
    <name evidence="6" type="ORF">GIV53_26575</name>
</gene>
<evidence type="ECO:0000313" key="7">
    <source>
        <dbReference type="Proteomes" id="UP000814010"/>
    </source>
</evidence>
<dbReference type="Pfam" id="PF00149">
    <property type="entry name" value="Metallophos"/>
    <property type="match status" value="1"/>
</dbReference>
<dbReference type="GO" id="GO:0046872">
    <property type="term" value="F:metal ion binding"/>
    <property type="evidence" value="ECO:0007669"/>
    <property type="project" value="UniProtKB-KW"/>
</dbReference>
<dbReference type="InterPro" id="IPR004843">
    <property type="entry name" value="Calcineurin-like_PHP"/>
</dbReference>
<dbReference type="SUPFAM" id="SSF56300">
    <property type="entry name" value="Metallo-dependent phosphatases"/>
    <property type="match status" value="1"/>
</dbReference>
<evidence type="ECO:0000256" key="4">
    <source>
        <dbReference type="ARBA" id="ARBA00025742"/>
    </source>
</evidence>
<evidence type="ECO:0000256" key="1">
    <source>
        <dbReference type="ARBA" id="ARBA00022723"/>
    </source>
</evidence>
<comment type="caution">
    <text evidence="6">The sequence shown here is derived from an EMBL/GenBank/DDBJ whole genome shotgun (WGS) entry which is preliminary data.</text>
</comment>
<proteinExistence type="inferred from homology"/>
<dbReference type="InterPro" id="IPR029052">
    <property type="entry name" value="Metallo-depent_PP-like"/>
</dbReference>
<protein>
    <recommendedName>
        <fullName evidence="5">Calcineurin-like phosphoesterase domain-containing protein</fullName>
    </recommendedName>
</protein>
<dbReference type="EMBL" id="WKAE01000575">
    <property type="protein sequence ID" value="MCF5632771.1"/>
    <property type="molecule type" value="Genomic_DNA"/>
</dbReference>
<dbReference type="PANTHER" id="PTHR42988:SF2">
    <property type="entry name" value="CYCLIC NUCLEOTIDE PHOSPHODIESTERASE CBUA0032-RELATED"/>
    <property type="match status" value="1"/>
</dbReference>
<reference evidence="6" key="1">
    <citation type="submission" date="2019-11" db="EMBL/GenBank/DDBJ databases">
        <title>Epiphytic Pseudomonas syringae from cherry orchards.</title>
        <authorList>
            <person name="Hulin M.T."/>
        </authorList>
    </citation>
    <scope>NUCLEOTIDE SEQUENCE</scope>
    <source>
        <strain evidence="6">PA-2-5E</strain>
    </source>
</reference>
<evidence type="ECO:0000256" key="2">
    <source>
        <dbReference type="ARBA" id="ARBA00022801"/>
    </source>
</evidence>
<dbReference type="RefSeq" id="WP_236454531.1">
    <property type="nucleotide sequence ID" value="NZ_WKAE01000575.1"/>
</dbReference>
<keyword evidence="2" id="KW-0378">Hydrolase</keyword>